<dbReference type="PANTHER" id="PTHR44523:SF1">
    <property type="entry name" value="TETRATRICOPEPTIDE REPEAT PROTEIN 13"/>
    <property type="match status" value="1"/>
</dbReference>
<dbReference type="Gene3D" id="1.25.40.10">
    <property type="entry name" value="Tetratricopeptide repeat domain"/>
    <property type="match status" value="1"/>
</dbReference>
<keyword evidence="4" id="KW-1185">Reference proteome</keyword>
<dbReference type="SMART" id="SM00028">
    <property type="entry name" value="TPR"/>
    <property type="match status" value="5"/>
</dbReference>
<dbReference type="PROSITE" id="PS50293">
    <property type="entry name" value="TPR_REGION"/>
    <property type="match status" value="1"/>
</dbReference>
<name>A0A9Q1HFZ3_HOLLE</name>
<keyword evidence="1" id="KW-0802">TPR repeat</keyword>
<feature type="repeat" description="TPR" evidence="1">
    <location>
        <begin position="425"/>
        <end position="458"/>
    </location>
</feature>
<accession>A0A9Q1HFZ3</accession>
<dbReference type="EMBL" id="JAIZAY010000003">
    <property type="protein sequence ID" value="KAJ8045044.1"/>
    <property type="molecule type" value="Genomic_DNA"/>
</dbReference>
<dbReference type="InterPro" id="IPR011990">
    <property type="entry name" value="TPR-like_helical_dom_sf"/>
</dbReference>
<dbReference type="SUPFAM" id="SSF48452">
    <property type="entry name" value="TPR-like"/>
    <property type="match status" value="2"/>
</dbReference>
<comment type="caution">
    <text evidence="3">The sequence shown here is derived from an EMBL/GenBank/DDBJ whole genome shotgun (WGS) entry which is preliminary data.</text>
</comment>
<dbReference type="PANTHER" id="PTHR44523">
    <property type="entry name" value="TETRATRICOPEPTIDE REPEAT PROTEIN 13"/>
    <property type="match status" value="1"/>
</dbReference>
<feature type="signal peptide" evidence="2">
    <location>
        <begin position="1"/>
        <end position="21"/>
    </location>
</feature>
<feature type="chain" id="PRO_5040475988" evidence="2">
    <location>
        <begin position="22"/>
        <end position="931"/>
    </location>
</feature>
<evidence type="ECO:0000313" key="3">
    <source>
        <dbReference type="EMBL" id="KAJ8045044.1"/>
    </source>
</evidence>
<protein>
    <submittedName>
        <fullName evidence="3">Tetratricopeptide repeat protein 13</fullName>
    </submittedName>
</protein>
<dbReference type="AlphaFoldDB" id="A0A9Q1HFZ3"/>
<dbReference type="Proteomes" id="UP001152320">
    <property type="component" value="Chromosome 3"/>
</dbReference>
<gene>
    <name evidence="3" type="ORF">HOLleu_07968</name>
</gene>
<evidence type="ECO:0000256" key="2">
    <source>
        <dbReference type="SAM" id="SignalP"/>
    </source>
</evidence>
<proteinExistence type="predicted"/>
<feature type="repeat" description="TPR" evidence="1">
    <location>
        <begin position="391"/>
        <end position="424"/>
    </location>
</feature>
<feature type="repeat" description="TPR" evidence="1">
    <location>
        <begin position="357"/>
        <end position="390"/>
    </location>
</feature>
<organism evidence="3 4">
    <name type="scientific">Holothuria leucospilota</name>
    <name type="common">Black long sea cucumber</name>
    <name type="synonym">Mertensiothuria leucospilota</name>
    <dbReference type="NCBI Taxonomy" id="206669"/>
    <lineage>
        <taxon>Eukaryota</taxon>
        <taxon>Metazoa</taxon>
        <taxon>Echinodermata</taxon>
        <taxon>Eleutherozoa</taxon>
        <taxon>Echinozoa</taxon>
        <taxon>Holothuroidea</taxon>
        <taxon>Aspidochirotacea</taxon>
        <taxon>Aspidochirotida</taxon>
        <taxon>Holothuriidae</taxon>
        <taxon>Holothuria</taxon>
    </lineage>
</organism>
<sequence length="931" mass="104785">MAVPTLVVVVLATLVQFPSKATVLGQLQGGVSMRCIRTDDLPGITQSQHVLMSGGFHVTIEGTLVCTPVDAEPGTIESSLNDELAKLINIEEERQDSLATEDGISDPLYEDGIATDLTLEEFQCNCKHKEKLFENLVALTETSLNLDVLNSCGITLGPSMETKQTSQKLFVVDDEEEEVSYSDSSYSSHFDQEEASAFASMLVANGFLPFPSSDEHFNYVLAYSLVLMNVGQSHEAVQQLSILIKQHPNLPGAYHARGAAYTRLGLQDKENVAHALKDFSRAIELDRQSPLGWEQRGELNILLGRTSKAMADITHALDLRPSAKLFLLRAGLFLKERKLSLAVNDFFNSLRIDTNQPDAFHLLGVSFFHQGKLHEATRSIKHAIRMNPNCLECMQNLGQIYKELGKYEESLEILNAALELDWNNSQTLHLRGLLYVDSGNIKGAYEDFKTCADLEPSHQVCSIMVAMCLMITGQFYEAVKTSARVMTLSLSDNHAHLHDRAMYIKEISRYMHAHLDSPMFELNMDVDLSPNFKAGWVRIDDFPIEDYLEQPGIMPDISDVDLLGFSDFEPEVQSLICKSILLGRLGEHSTDGFLPNDRQNLAMGLASIEVAQTVKQFWKSPRSYRNHFGKRFGWKDVYDISVKWIRACNPDKPIFWLDHMPEHCTQNACETFNYQIILLHGQTYNIRYESYLDGVLNATKRLLTQYLQESSDEDRYLNLDDIKNLEVLLNLMRKLKDVGPGFIISNRISSHQKLAEKLEGVSFELQEEKPGNLMFSMTSFTSKRRTEQFHAEMDHVWHALSEEMQNFKKSVNSPREGDFESVGNLIVTLMYYFYNLMPLTSGPSSVAYSVAIGLFIATGREVTSSIPKGRIVEMEAMLATTPSAFTTVVKQWMNLQKSHSSISNLPLVAETFPSLRSMLEVLNTGAIVCKY</sequence>
<dbReference type="InterPro" id="IPR019734">
    <property type="entry name" value="TPR_rpt"/>
</dbReference>
<reference evidence="3" key="1">
    <citation type="submission" date="2021-10" db="EMBL/GenBank/DDBJ databases">
        <title>Tropical sea cucumber genome reveals ecological adaptation and Cuvierian tubules defense mechanism.</title>
        <authorList>
            <person name="Chen T."/>
        </authorList>
    </citation>
    <scope>NUCLEOTIDE SEQUENCE</scope>
    <source>
        <strain evidence="3">Nanhai2018</strain>
        <tissue evidence="3">Muscle</tissue>
    </source>
</reference>
<dbReference type="PROSITE" id="PS50005">
    <property type="entry name" value="TPR"/>
    <property type="match status" value="3"/>
</dbReference>
<evidence type="ECO:0000256" key="1">
    <source>
        <dbReference type="PROSITE-ProRule" id="PRU00339"/>
    </source>
</evidence>
<dbReference type="OrthoDB" id="1926212at2759"/>
<dbReference type="Pfam" id="PF13181">
    <property type="entry name" value="TPR_8"/>
    <property type="match status" value="2"/>
</dbReference>
<evidence type="ECO:0000313" key="4">
    <source>
        <dbReference type="Proteomes" id="UP001152320"/>
    </source>
</evidence>
<keyword evidence="2" id="KW-0732">Signal</keyword>